<keyword evidence="1" id="KW-0238">DNA-binding</keyword>
<organism evidence="4 5">
    <name type="scientific">Streptomyces roseoverticillatus</name>
    <dbReference type="NCBI Taxonomy" id="66429"/>
    <lineage>
        <taxon>Bacteria</taxon>
        <taxon>Bacillati</taxon>
        <taxon>Actinomycetota</taxon>
        <taxon>Actinomycetes</taxon>
        <taxon>Kitasatosporales</taxon>
        <taxon>Streptomycetaceae</taxon>
        <taxon>Streptomyces</taxon>
    </lineage>
</organism>
<dbReference type="Pfam" id="PF01590">
    <property type="entry name" value="GAF"/>
    <property type="match status" value="1"/>
</dbReference>
<comment type="caution">
    <text evidence="4">The sequence shown here is derived from an EMBL/GenBank/DDBJ whole genome shotgun (WGS) entry which is preliminary data.</text>
</comment>
<feature type="domain" description="OmpR/PhoB-type" evidence="3">
    <location>
        <begin position="240"/>
        <end position="305"/>
    </location>
</feature>
<dbReference type="RefSeq" id="WP_366087680.1">
    <property type="nucleotide sequence ID" value="NZ_JBFASG010000008.1"/>
</dbReference>
<evidence type="ECO:0000256" key="2">
    <source>
        <dbReference type="SAM" id="MobiDB-lite"/>
    </source>
</evidence>
<proteinExistence type="predicted"/>
<accession>A0ABV3IS82</accession>
<evidence type="ECO:0000256" key="1">
    <source>
        <dbReference type="ARBA" id="ARBA00023125"/>
    </source>
</evidence>
<feature type="region of interest" description="Disordered" evidence="2">
    <location>
        <begin position="1"/>
        <end position="20"/>
    </location>
</feature>
<name>A0ABV3IS82_9ACTN</name>
<dbReference type="InterPro" id="IPR003018">
    <property type="entry name" value="GAF"/>
</dbReference>
<feature type="region of interest" description="Disordered" evidence="2">
    <location>
        <begin position="418"/>
        <end position="461"/>
    </location>
</feature>
<sequence>MADSWPAMGSGDDPAERSRTVRGAHEEFVTAGTVGAGVRPVVAGSWRRSAAALPAADFLAPVELDGAELEEYRRAHPLASVMPLFRELLGTIADDGAHLLAVCDAYGRMLWVEGHRGVRSRAEAMNFVAGARWDERHAGTNAPGTALALDHAVQIFATEHYNRAVQPWTCAAAPVHDPRTGRLLGAVDLTGGDQLAAPHSLALLRATALAAEARLAAGAGTGPLLSALGRDEAVLATADGRRVHLGRRHSEILVLLAAHPQGLTGDQLATALYGERLVPPVTLRAELSRLRRLVGPLLGSRPYRLCAPVGTDVARVERELAAGDVRGALRSYDGPLLPSSEAPGVCRLRRVVEGRLRRAVLGCGDAWALQLWADSAWGEEDLEVWERLLAALPVSAPQRGGVAAEARRLRELYAPGGPGGPAGAAGVRAAAQGVRATGPGVRTAAPGLSADRATSAQRPRP</sequence>
<protein>
    <submittedName>
        <fullName evidence="4">GAF domain-containing protein</fullName>
    </submittedName>
</protein>
<dbReference type="InterPro" id="IPR016032">
    <property type="entry name" value="Sig_transdc_resp-reg_C-effctor"/>
</dbReference>
<reference evidence="4 5" key="1">
    <citation type="submission" date="2024-06" db="EMBL/GenBank/DDBJ databases">
        <title>The Natural Products Discovery Center: Release of the First 8490 Sequenced Strains for Exploring Actinobacteria Biosynthetic Diversity.</title>
        <authorList>
            <person name="Kalkreuter E."/>
            <person name="Kautsar S.A."/>
            <person name="Yang D."/>
            <person name="Bader C.D."/>
            <person name="Teijaro C.N."/>
            <person name="Fluegel L."/>
            <person name="Davis C.M."/>
            <person name="Simpson J.R."/>
            <person name="Lauterbach L."/>
            <person name="Steele A.D."/>
            <person name="Gui C."/>
            <person name="Meng S."/>
            <person name="Li G."/>
            <person name="Viehrig K."/>
            <person name="Ye F."/>
            <person name="Su P."/>
            <person name="Kiefer A.F."/>
            <person name="Nichols A."/>
            <person name="Cepeda A.J."/>
            <person name="Yan W."/>
            <person name="Fan B."/>
            <person name="Jiang Y."/>
            <person name="Adhikari A."/>
            <person name="Zheng C.-J."/>
            <person name="Schuster L."/>
            <person name="Cowan T.M."/>
            <person name="Smanski M.J."/>
            <person name="Chevrette M.G."/>
            <person name="De Carvalho L.P.S."/>
            <person name="Shen B."/>
        </authorList>
    </citation>
    <scope>NUCLEOTIDE SEQUENCE [LARGE SCALE GENOMIC DNA]</scope>
    <source>
        <strain evidence="4 5">NPDC053791</strain>
    </source>
</reference>
<dbReference type="Gene3D" id="3.30.450.40">
    <property type="match status" value="1"/>
</dbReference>
<keyword evidence="5" id="KW-1185">Reference proteome</keyword>
<dbReference type="EMBL" id="JBFASG010000008">
    <property type="protein sequence ID" value="MEV4923350.1"/>
    <property type="molecule type" value="Genomic_DNA"/>
</dbReference>
<dbReference type="SMART" id="SM00862">
    <property type="entry name" value="Trans_reg_C"/>
    <property type="match status" value="1"/>
</dbReference>
<dbReference type="SUPFAM" id="SSF46894">
    <property type="entry name" value="C-terminal effector domain of the bipartite response regulators"/>
    <property type="match status" value="1"/>
</dbReference>
<dbReference type="InterPro" id="IPR001867">
    <property type="entry name" value="OmpR/PhoB-type_DNA-bd"/>
</dbReference>
<dbReference type="Proteomes" id="UP001552479">
    <property type="component" value="Unassembled WGS sequence"/>
</dbReference>
<gene>
    <name evidence="4" type="ORF">AB0L03_10915</name>
</gene>
<feature type="compositionally biased region" description="Low complexity" evidence="2">
    <location>
        <begin position="424"/>
        <end position="438"/>
    </location>
</feature>
<dbReference type="InterPro" id="IPR029016">
    <property type="entry name" value="GAF-like_dom_sf"/>
</dbReference>
<feature type="compositionally biased region" description="Polar residues" evidence="2">
    <location>
        <begin position="452"/>
        <end position="461"/>
    </location>
</feature>
<evidence type="ECO:0000259" key="3">
    <source>
        <dbReference type="SMART" id="SM00862"/>
    </source>
</evidence>
<evidence type="ECO:0000313" key="4">
    <source>
        <dbReference type="EMBL" id="MEV4923350.1"/>
    </source>
</evidence>
<evidence type="ECO:0000313" key="5">
    <source>
        <dbReference type="Proteomes" id="UP001552479"/>
    </source>
</evidence>